<dbReference type="Proteomes" id="UP000077381">
    <property type="component" value="Unassembled WGS sequence"/>
</dbReference>
<organism evidence="1 2">
    <name type="scientific">Streptomyces jeddahensis</name>
    <dbReference type="NCBI Taxonomy" id="1716141"/>
    <lineage>
        <taxon>Bacteria</taxon>
        <taxon>Bacillati</taxon>
        <taxon>Actinomycetota</taxon>
        <taxon>Actinomycetes</taxon>
        <taxon>Kitasatosporales</taxon>
        <taxon>Streptomycetaceae</taxon>
        <taxon>Streptomyces</taxon>
    </lineage>
</organism>
<dbReference type="AlphaFoldDB" id="A0A177HIF1"/>
<sequence length="39" mass="4152">MMAHTYSPLVALVERDGGQVTLLGTVTAARLMQHDIGTP</sequence>
<protein>
    <submittedName>
        <fullName evidence="1">Uncharacterized protein</fullName>
    </submittedName>
</protein>
<comment type="caution">
    <text evidence="1">The sequence shown here is derived from an EMBL/GenBank/DDBJ whole genome shotgun (WGS) entry which is preliminary data.</text>
</comment>
<dbReference type="STRING" id="1716141.STSP_62890"/>
<dbReference type="PATRIC" id="fig|1716141.3.peg.6614"/>
<dbReference type="EMBL" id="LOHS01000145">
    <property type="protein sequence ID" value="OAH10390.1"/>
    <property type="molecule type" value="Genomic_DNA"/>
</dbReference>
<keyword evidence="2" id="KW-1185">Reference proteome</keyword>
<reference evidence="1 2" key="1">
    <citation type="submission" date="2015-12" db="EMBL/GenBank/DDBJ databases">
        <title>Genome sequence of Streptomyces sp. G25.</title>
        <authorList>
            <person name="Poehlein A."/>
            <person name="Roettig A."/>
            <person name="Hiessl S."/>
            <person name="Hauschild P."/>
            <person name="Schauer J."/>
            <person name="Madkour M.H."/>
            <person name="Al-Ansari A.M."/>
            <person name="Almakishah N.H."/>
            <person name="Steinbuechel A."/>
            <person name="Daniel R."/>
        </authorList>
    </citation>
    <scope>NUCLEOTIDE SEQUENCE [LARGE SCALE GENOMIC DNA]</scope>
    <source>
        <strain evidence="2">G25(2015)</strain>
    </source>
</reference>
<evidence type="ECO:0000313" key="2">
    <source>
        <dbReference type="Proteomes" id="UP000077381"/>
    </source>
</evidence>
<proteinExistence type="predicted"/>
<name>A0A177HIF1_9ACTN</name>
<accession>A0A177HIF1</accession>
<dbReference type="InterPro" id="IPR046342">
    <property type="entry name" value="CBS_dom_sf"/>
</dbReference>
<evidence type="ECO:0000313" key="1">
    <source>
        <dbReference type="EMBL" id="OAH10390.1"/>
    </source>
</evidence>
<gene>
    <name evidence="1" type="ORF">STSP_62890</name>
</gene>
<dbReference type="Gene3D" id="3.10.580.10">
    <property type="entry name" value="CBS-domain"/>
    <property type="match status" value="1"/>
</dbReference>